<gene>
    <name evidence="5" type="ORF">HK097_008613</name>
</gene>
<accession>A0AAD5SBN7</accession>
<dbReference type="GO" id="GO:0005576">
    <property type="term" value="C:extracellular region"/>
    <property type="evidence" value="ECO:0007669"/>
    <property type="project" value="UniProtKB-SubCell"/>
</dbReference>
<keyword evidence="4" id="KW-0964">Secreted</keyword>
<dbReference type="InterPro" id="IPR050955">
    <property type="entry name" value="Plant_Biomass_Hydrol_Est"/>
</dbReference>
<evidence type="ECO:0000256" key="3">
    <source>
        <dbReference type="ARBA" id="ARBA00022801"/>
    </source>
</evidence>
<dbReference type="Pfam" id="PF10503">
    <property type="entry name" value="Esterase_PHB"/>
    <property type="match status" value="1"/>
</dbReference>
<dbReference type="NCBIfam" id="TIGR01840">
    <property type="entry name" value="esterase_phb"/>
    <property type="match status" value="1"/>
</dbReference>
<dbReference type="EMBL" id="JADGJD010000514">
    <property type="protein sequence ID" value="KAJ3050435.1"/>
    <property type="molecule type" value="Genomic_DNA"/>
</dbReference>
<dbReference type="AlphaFoldDB" id="A0AAD5SBN7"/>
<dbReference type="GO" id="GO:0052689">
    <property type="term" value="F:carboxylic ester hydrolase activity"/>
    <property type="evidence" value="ECO:0007669"/>
    <property type="project" value="UniProtKB-KW"/>
</dbReference>
<proteinExistence type="inferred from homology"/>
<comment type="similarity">
    <text evidence="4">Belongs to the carbohydrate esterase 1 (CE1) family.</text>
</comment>
<keyword evidence="2" id="KW-0732">Signal</keyword>
<dbReference type="Gene3D" id="3.40.50.1820">
    <property type="entry name" value="alpha/beta hydrolase"/>
    <property type="match status" value="1"/>
</dbReference>
<dbReference type="Proteomes" id="UP001212841">
    <property type="component" value="Unassembled WGS sequence"/>
</dbReference>
<comment type="function">
    <text evidence="4">Esterase involved in the hydrolysis of xylan, a major structural heterogeneous polysaccharide found in plant biomass representing the second most abundant polysaccharide in the biosphere, after cellulose.</text>
</comment>
<dbReference type="GO" id="GO:0045493">
    <property type="term" value="P:xylan catabolic process"/>
    <property type="evidence" value="ECO:0007669"/>
    <property type="project" value="UniProtKB-UniRule"/>
</dbReference>
<evidence type="ECO:0000256" key="1">
    <source>
        <dbReference type="ARBA" id="ARBA00022487"/>
    </source>
</evidence>
<protein>
    <recommendedName>
        <fullName evidence="4">Carboxylic ester hydrolase</fullName>
        <ecNumber evidence="4">3.1.1.-</ecNumber>
    </recommendedName>
</protein>
<dbReference type="EC" id="3.1.1.-" evidence="4"/>
<reference evidence="5" key="1">
    <citation type="submission" date="2020-05" db="EMBL/GenBank/DDBJ databases">
        <title>Phylogenomic resolution of chytrid fungi.</title>
        <authorList>
            <person name="Stajich J.E."/>
            <person name="Amses K."/>
            <person name="Simmons R."/>
            <person name="Seto K."/>
            <person name="Myers J."/>
            <person name="Bonds A."/>
            <person name="Quandt C.A."/>
            <person name="Barry K."/>
            <person name="Liu P."/>
            <person name="Grigoriev I."/>
            <person name="Longcore J.E."/>
            <person name="James T.Y."/>
        </authorList>
    </citation>
    <scope>NUCLEOTIDE SEQUENCE</scope>
    <source>
        <strain evidence="5">JEL0318</strain>
    </source>
</reference>
<evidence type="ECO:0000256" key="2">
    <source>
        <dbReference type="ARBA" id="ARBA00022729"/>
    </source>
</evidence>
<comment type="subcellular location">
    <subcellularLocation>
        <location evidence="4">Secreted</location>
    </subcellularLocation>
</comment>
<keyword evidence="4" id="KW-0119">Carbohydrate metabolism</keyword>
<dbReference type="InterPro" id="IPR029058">
    <property type="entry name" value="AB_hydrolase_fold"/>
</dbReference>
<evidence type="ECO:0000313" key="6">
    <source>
        <dbReference type="Proteomes" id="UP001212841"/>
    </source>
</evidence>
<evidence type="ECO:0000256" key="4">
    <source>
        <dbReference type="RuleBase" id="RU367147"/>
    </source>
</evidence>
<organism evidence="5 6">
    <name type="scientific">Rhizophlyctis rosea</name>
    <dbReference type="NCBI Taxonomy" id="64517"/>
    <lineage>
        <taxon>Eukaryota</taxon>
        <taxon>Fungi</taxon>
        <taxon>Fungi incertae sedis</taxon>
        <taxon>Chytridiomycota</taxon>
        <taxon>Chytridiomycota incertae sedis</taxon>
        <taxon>Chytridiomycetes</taxon>
        <taxon>Rhizophlyctidales</taxon>
        <taxon>Rhizophlyctidaceae</taxon>
        <taxon>Rhizophlyctis</taxon>
    </lineage>
</organism>
<keyword evidence="4" id="KW-0624">Polysaccharide degradation</keyword>
<keyword evidence="1 4" id="KW-0719">Serine esterase</keyword>
<evidence type="ECO:0000313" key="5">
    <source>
        <dbReference type="EMBL" id="KAJ3050435.1"/>
    </source>
</evidence>
<keyword evidence="6" id="KW-1185">Reference proteome</keyword>
<sequence>MASTAITSINALTSTLQQVTNFGTNPGSAAMYIYVPTKLTSNPPIVVAVHYCSGSARAYFSGTQYASLADKHGFIVVYPSSTRSGSCWDVASKASLTHNGGSDSLAIVNMAKYAQTRYSGGKIYVTGSSSGAMMTNVLAGAYPDVFTAAALFSGVPDGCFADPSGTTPAAGATPYWNGNCSGGKVIKSAADWAALVKSYYPGYSGARPKMQIWHGSADTVLHYNNYAETIKQWTGVFGLSQTPTSTQTNTPQSGYTKYSYGSNVVGYYAAGVGHGVPEHAQDVIDFFGNDYNGQNHKYYDGEDHKYCRRLWW</sequence>
<dbReference type="PANTHER" id="PTHR43037">
    <property type="entry name" value="UNNAMED PRODUCT-RELATED"/>
    <property type="match status" value="1"/>
</dbReference>
<keyword evidence="3 4" id="KW-0378">Hydrolase</keyword>
<dbReference type="InterPro" id="IPR010126">
    <property type="entry name" value="Esterase_phb"/>
</dbReference>
<comment type="caution">
    <text evidence="5">The sequence shown here is derived from an EMBL/GenBank/DDBJ whole genome shotgun (WGS) entry which is preliminary data.</text>
</comment>
<name>A0AAD5SBN7_9FUNG</name>
<dbReference type="PANTHER" id="PTHR43037:SF5">
    <property type="entry name" value="FERULOYL ESTERASE"/>
    <property type="match status" value="1"/>
</dbReference>
<dbReference type="SUPFAM" id="SSF53474">
    <property type="entry name" value="alpha/beta-Hydrolases"/>
    <property type="match status" value="2"/>
</dbReference>